<evidence type="ECO:0000256" key="1">
    <source>
        <dbReference type="SAM" id="MobiDB-lite"/>
    </source>
</evidence>
<dbReference type="InterPro" id="IPR000238">
    <property type="entry name" value="RbfA"/>
</dbReference>
<feature type="compositionally biased region" description="Basic and acidic residues" evidence="1">
    <location>
        <begin position="214"/>
        <end position="236"/>
    </location>
</feature>
<dbReference type="InterPro" id="IPR039212">
    <property type="entry name" value="RBFA_mitochondrial"/>
</dbReference>
<dbReference type="OrthoDB" id="418445at2759"/>
<dbReference type="PANTHER" id="PTHR14725">
    <property type="entry name" value="RIBOSOME-BINDING FACTOR A, MITOCHONDRIAL-RELATED"/>
    <property type="match status" value="1"/>
</dbReference>
<organism evidence="2 3">
    <name type="scientific">Strongylocentrotus purpuratus</name>
    <name type="common">Purple sea urchin</name>
    <dbReference type="NCBI Taxonomy" id="7668"/>
    <lineage>
        <taxon>Eukaryota</taxon>
        <taxon>Metazoa</taxon>
        <taxon>Echinodermata</taxon>
        <taxon>Eleutherozoa</taxon>
        <taxon>Echinozoa</taxon>
        <taxon>Echinoidea</taxon>
        <taxon>Euechinoidea</taxon>
        <taxon>Echinacea</taxon>
        <taxon>Camarodonta</taxon>
        <taxon>Echinidea</taxon>
        <taxon>Strongylocentrotidae</taxon>
        <taxon>Strongylocentrotus</taxon>
    </lineage>
</organism>
<dbReference type="GO" id="GO:0006364">
    <property type="term" value="P:rRNA processing"/>
    <property type="evidence" value="ECO:0007669"/>
    <property type="project" value="InterPro"/>
</dbReference>
<dbReference type="GeneID" id="105437418"/>
<dbReference type="EnsemblMetazoa" id="XM_011663980">
    <property type="protein sequence ID" value="XP_011662282"/>
    <property type="gene ID" value="LOC105437418"/>
</dbReference>
<dbReference type="PANTHER" id="PTHR14725:SF0">
    <property type="entry name" value="RIBOSOME-BINDING FACTOR A, MITOCHONDRIAL-RELATED"/>
    <property type="match status" value="1"/>
</dbReference>
<reference evidence="2" key="2">
    <citation type="submission" date="2021-01" db="UniProtKB">
        <authorList>
            <consortium name="EnsemblMetazoa"/>
        </authorList>
    </citation>
    <scope>IDENTIFICATION</scope>
</reference>
<evidence type="ECO:0000313" key="3">
    <source>
        <dbReference type="Proteomes" id="UP000007110"/>
    </source>
</evidence>
<feature type="region of interest" description="Disordered" evidence="1">
    <location>
        <begin position="214"/>
        <end position="264"/>
    </location>
</feature>
<accession>A0A7M7HJB5</accession>
<dbReference type="InParanoid" id="A0A7M7HJB5"/>
<protein>
    <recommendedName>
        <fullName evidence="4">Ribosome-binding factor A</fullName>
    </recommendedName>
</protein>
<dbReference type="Pfam" id="PF02033">
    <property type="entry name" value="RBFA"/>
    <property type="match status" value="1"/>
</dbReference>
<feature type="compositionally biased region" description="Gly residues" evidence="1">
    <location>
        <begin position="368"/>
        <end position="377"/>
    </location>
</feature>
<feature type="region of interest" description="Disordered" evidence="1">
    <location>
        <begin position="328"/>
        <end position="377"/>
    </location>
</feature>
<dbReference type="InterPro" id="IPR023799">
    <property type="entry name" value="RbfA_dom_sf"/>
</dbReference>
<feature type="compositionally biased region" description="Acidic residues" evidence="1">
    <location>
        <begin position="336"/>
        <end position="365"/>
    </location>
</feature>
<sequence length="377" mass="42780">MAAPLWNLVLHGRHFFTPRFAYGAANLRNVSICGFSTSASFNKKQVHGFSSRKFEKMMTKKKKKFYFDPMNPSQLGKMTVSNPISKKAENKMDEKDSVKLRVYNTILYEHIVDLVKSNYISEELEQLEVPLLSVRMAGDMSVARVYWQASGNAESDDKVQAILEKYTGRVRHALISLRVLGNVPRVCFLKDKAAANIAEIDHLLATADYGPRDDESLTAKDPHGLEWHDPHEEDVLHWQGSSTIKRGDKEDREGQGNRSKYKGPNYFAVDHADALSQIASHKKQESSNVPEGFSPITDSIEKFKVFQKKKKIKRKIEEDDITYRGQLEMDSINREEDFEAEDFDDSLDTLEETSDFETTNDDDDAFGTGPGGKSPRI</sequence>
<name>A0A7M7HJB5_STRPU</name>
<dbReference type="Gene3D" id="3.30.300.20">
    <property type="match status" value="1"/>
</dbReference>
<dbReference type="Proteomes" id="UP000007110">
    <property type="component" value="Unassembled WGS sequence"/>
</dbReference>
<dbReference type="InterPro" id="IPR015946">
    <property type="entry name" value="KH_dom-like_a/b"/>
</dbReference>
<dbReference type="KEGG" id="spu:105437418"/>
<dbReference type="FunCoup" id="A0A7M7HJB5">
    <property type="interactions" value="167"/>
</dbReference>
<reference evidence="3" key="1">
    <citation type="submission" date="2015-02" db="EMBL/GenBank/DDBJ databases">
        <title>Genome sequencing for Strongylocentrotus purpuratus.</title>
        <authorList>
            <person name="Murali S."/>
            <person name="Liu Y."/>
            <person name="Vee V."/>
            <person name="English A."/>
            <person name="Wang M."/>
            <person name="Skinner E."/>
            <person name="Han Y."/>
            <person name="Muzny D.M."/>
            <person name="Worley K.C."/>
            <person name="Gibbs R.A."/>
        </authorList>
    </citation>
    <scope>NUCLEOTIDE SEQUENCE</scope>
</reference>
<proteinExistence type="predicted"/>
<evidence type="ECO:0008006" key="4">
    <source>
        <dbReference type="Google" id="ProtNLM"/>
    </source>
</evidence>
<evidence type="ECO:0000313" key="2">
    <source>
        <dbReference type="EnsemblMetazoa" id="XP_011662282"/>
    </source>
</evidence>
<dbReference type="SUPFAM" id="SSF89919">
    <property type="entry name" value="Ribosome-binding factor A, RbfA"/>
    <property type="match status" value="1"/>
</dbReference>
<dbReference type="RefSeq" id="XP_011662282.2">
    <property type="nucleotide sequence ID" value="XM_011663980.2"/>
</dbReference>
<keyword evidence="3" id="KW-1185">Reference proteome</keyword>
<dbReference type="OMA" id="WHDPHEE"/>
<dbReference type="AlphaFoldDB" id="A0A7M7HJB5"/>
<feature type="compositionally biased region" description="Basic and acidic residues" evidence="1">
    <location>
        <begin position="245"/>
        <end position="255"/>
    </location>
</feature>